<dbReference type="CDD" id="cd04301">
    <property type="entry name" value="NAT_SF"/>
    <property type="match status" value="1"/>
</dbReference>
<accession>A0A645H5V5</accession>
<dbReference type="EMBL" id="VSSQ01087375">
    <property type="protein sequence ID" value="MPN34375.1"/>
    <property type="molecule type" value="Genomic_DNA"/>
</dbReference>
<reference evidence="2" key="1">
    <citation type="submission" date="2019-08" db="EMBL/GenBank/DDBJ databases">
        <authorList>
            <person name="Kucharzyk K."/>
            <person name="Murdoch R.W."/>
            <person name="Higgins S."/>
            <person name="Loffler F."/>
        </authorList>
    </citation>
    <scope>NUCLEOTIDE SEQUENCE</scope>
</reference>
<dbReference type="SUPFAM" id="SSF55729">
    <property type="entry name" value="Acyl-CoA N-acyltransferases (Nat)"/>
    <property type="match status" value="1"/>
</dbReference>
<protein>
    <recommendedName>
        <fullName evidence="1">N-acetyltransferase domain-containing protein</fullName>
    </recommendedName>
</protein>
<feature type="domain" description="N-acetyltransferase" evidence="1">
    <location>
        <begin position="1"/>
        <end position="128"/>
    </location>
</feature>
<proteinExistence type="predicted"/>
<organism evidence="2">
    <name type="scientific">bioreactor metagenome</name>
    <dbReference type="NCBI Taxonomy" id="1076179"/>
    <lineage>
        <taxon>unclassified sequences</taxon>
        <taxon>metagenomes</taxon>
        <taxon>ecological metagenomes</taxon>
    </lineage>
</organism>
<dbReference type="PROSITE" id="PS51186">
    <property type="entry name" value="GNAT"/>
    <property type="match status" value="1"/>
</dbReference>
<dbReference type="Pfam" id="PF13508">
    <property type="entry name" value="Acetyltransf_7"/>
    <property type="match status" value="1"/>
</dbReference>
<dbReference type="InterPro" id="IPR016181">
    <property type="entry name" value="Acyl_CoA_acyltransferase"/>
</dbReference>
<evidence type="ECO:0000313" key="2">
    <source>
        <dbReference type="EMBL" id="MPN34375.1"/>
    </source>
</evidence>
<comment type="caution">
    <text evidence="2">The sequence shown here is derived from an EMBL/GenBank/DDBJ whole genome shotgun (WGS) entry which is preliminary data.</text>
</comment>
<dbReference type="Gene3D" id="3.40.630.30">
    <property type="match status" value="1"/>
</dbReference>
<dbReference type="AlphaFoldDB" id="A0A645H5V5"/>
<evidence type="ECO:0000259" key="1">
    <source>
        <dbReference type="PROSITE" id="PS51186"/>
    </source>
</evidence>
<name>A0A645H5V5_9ZZZZ</name>
<dbReference type="GO" id="GO:0016747">
    <property type="term" value="F:acyltransferase activity, transferring groups other than amino-acyl groups"/>
    <property type="evidence" value="ECO:0007669"/>
    <property type="project" value="InterPro"/>
</dbReference>
<gene>
    <name evidence="2" type="ORF">SDC9_181868</name>
</gene>
<sequence length="146" mass="16522">MIRIRKALSGDMENILIFLQDNDSEDKDIDNNDDCFVYYDNDMLLGCGISFAKGDYCFINNIIVAERFRRSKVGTAIAKTILNSYECNGAKYALCWRRCNGFCESLGFRSTAADELPVSVRDMLHDQGNIKSLYFVSLEGYFKGCG</sequence>
<dbReference type="InterPro" id="IPR000182">
    <property type="entry name" value="GNAT_dom"/>
</dbReference>